<dbReference type="RefSeq" id="WP_284302658.1">
    <property type="nucleotide sequence ID" value="NZ_BSUO01000001.1"/>
</dbReference>
<proteinExistence type="predicted"/>
<protein>
    <submittedName>
        <fullName evidence="1">Uncharacterized protein</fullName>
    </submittedName>
</protein>
<organism evidence="1 2">
    <name type="scientific">Mobilicoccus caccae</name>
    <dbReference type="NCBI Taxonomy" id="1859295"/>
    <lineage>
        <taxon>Bacteria</taxon>
        <taxon>Bacillati</taxon>
        <taxon>Actinomycetota</taxon>
        <taxon>Actinomycetes</taxon>
        <taxon>Micrococcales</taxon>
        <taxon>Dermatophilaceae</taxon>
        <taxon>Mobilicoccus</taxon>
    </lineage>
</organism>
<sequence>MEVLVGEGGGEVVVLEAAVVGGVFAVVGGEVVVLGGAAVGAGSPVCGGALQPVARRSRPAAASTLGLAWIDM</sequence>
<dbReference type="EMBL" id="BSUO01000001">
    <property type="protein sequence ID" value="GMA38600.1"/>
    <property type="molecule type" value="Genomic_DNA"/>
</dbReference>
<evidence type="ECO:0000313" key="1">
    <source>
        <dbReference type="EMBL" id="GMA38600.1"/>
    </source>
</evidence>
<evidence type="ECO:0000313" key="2">
    <source>
        <dbReference type="Proteomes" id="UP001157126"/>
    </source>
</evidence>
<keyword evidence="2" id="KW-1185">Reference proteome</keyword>
<reference evidence="2" key="1">
    <citation type="journal article" date="2019" name="Int. J. Syst. Evol. Microbiol.">
        <title>The Global Catalogue of Microorganisms (GCM) 10K type strain sequencing project: providing services to taxonomists for standard genome sequencing and annotation.</title>
        <authorList>
            <consortium name="The Broad Institute Genomics Platform"/>
            <consortium name="The Broad Institute Genome Sequencing Center for Infectious Disease"/>
            <person name="Wu L."/>
            <person name="Ma J."/>
        </authorList>
    </citation>
    <scope>NUCLEOTIDE SEQUENCE [LARGE SCALE GENOMIC DNA]</scope>
    <source>
        <strain evidence="2">NBRC 113072</strain>
    </source>
</reference>
<dbReference type="Proteomes" id="UP001157126">
    <property type="component" value="Unassembled WGS sequence"/>
</dbReference>
<name>A0ABQ6IL31_9MICO</name>
<comment type="caution">
    <text evidence="1">The sequence shown here is derived from an EMBL/GenBank/DDBJ whole genome shotgun (WGS) entry which is preliminary data.</text>
</comment>
<gene>
    <name evidence="1" type="ORF">GCM10025883_06450</name>
</gene>
<accession>A0ABQ6IL31</accession>